<protein>
    <submittedName>
        <fullName evidence="2">Beta-lactamase</fullName>
    </submittedName>
</protein>
<dbReference type="AlphaFoldDB" id="C8X632"/>
<dbReference type="InterPro" id="IPR001466">
    <property type="entry name" value="Beta-lactam-related"/>
</dbReference>
<name>C8X632_NAKMY</name>
<dbReference type="Proteomes" id="UP000002218">
    <property type="component" value="Chromosome"/>
</dbReference>
<proteinExistence type="predicted"/>
<evidence type="ECO:0000313" key="2">
    <source>
        <dbReference type="EMBL" id="ACV76803.1"/>
    </source>
</evidence>
<dbReference type="InParanoid" id="C8X632"/>
<organism evidence="2 3">
    <name type="scientific">Nakamurella multipartita (strain ATCC 700099 / DSM 44233 / CIP 104796 / JCM 9543 / NBRC 105858 / Y-104)</name>
    <name type="common">Microsphaera multipartita</name>
    <dbReference type="NCBI Taxonomy" id="479431"/>
    <lineage>
        <taxon>Bacteria</taxon>
        <taxon>Bacillati</taxon>
        <taxon>Actinomycetota</taxon>
        <taxon>Actinomycetes</taxon>
        <taxon>Nakamurellales</taxon>
        <taxon>Nakamurellaceae</taxon>
        <taxon>Nakamurella</taxon>
    </lineage>
</organism>
<evidence type="ECO:0000259" key="1">
    <source>
        <dbReference type="Pfam" id="PF00144"/>
    </source>
</evidence>
<keyword evidence="3" id="KW-1185">Reference proteome</keyword>
<dbReference type="HOGENOM" id="CLU_020027_2_1_11"/>
<sequence>MQLLVDTTIKDQLIPGAVLVLSTPQGDFTVSSGTTEIGVQSPPDANTHFRIASNTKTMTAAVVLQLAQEGKLELTDPVSKYVSGVPGGDSITVEQLLKMRTGLYNYTNAQQMATSLDDDPTREWTPQELLDIAFAQPANFAPDAEFEYSNTNYVLLGLIIEKVDGKPLATSFQDRLFGPLGMTNTELPAGASFTIPDPFAHGYLYGSSSIALFGEPAYTPEQIAAAKDGTLQPTDYTDVNHSFAFGAGNVISTAHDLVTWTKALVGGQVLDAEYQKLWLDSPQMEDPDKPGGLWYGYGITRQSWGSNNLIYHGGETAGYNSKMAVETTNDVTLVLWTTLTVDVDKEQQTANTLMLKVLDQIMVQSPLAVTAADLTAPPTTG</sequence>
<dbReference type="STRING" id="479431.Namu_0375"/>
<dbReference type="PANTHER" id="PTHR46825">
    <property type="entry name" value="D-ALANYL-D-ALANINE-CARBOXYPEPTIDASE/ENDOPEPTIDASE AMPH"/>
    <property type="match status" value="1"/>
</dbReference>
<dbReference type="SUPFAM" id="SSF56601">
    <property type="entry name" value="beta-lactamase/transpeptidase-like"/>
    <property type="match status" value="1"/>
</dbReference>
<dbReference type="Gene3D" id="3.40.710.10">
    <property type="entry name" value="DD-peptidase/beta-lactamase superfamily"/>
    <property type="match status" value="1"/>
</dbReference>
<feature type="domain" description="Beta-lactamase-related" evidence="1">
    <location>
        <begin position="6"/>
        <end position="344"/>
    </location>
</feature>
<dbReference type="InterPro" id="IPR050491">
    <property type="entry name" value="AmpC-like"/>
</dbReference>
<accession>C8X632</accession>
<reference evidence="2 3" key="2">
    <citation type="journal article" date="2010" name="Stand. Genomic Sci.">
        <title>Complete genome sequence of Nakamurella multipartita type strain (Y-104).</title>
        <authorList>
            <person name="Tice H."/>
            <person name="Mayilraj S."/>
            <person name="Sims D."/>
            <person name="Lapidus A."/>
            <person name="Nolan M."/>
            <person name="Lucas S."/>
            <person name="Glavina Del Rio T."/>
            <person name="Copeland A."/>
            <person name="Cheng J.F."/>
            <person name="Meincke L."/>
            <person name="Bruce D."/>
            <person name="Goodwin L."/>
            <person name="Pitluck S."/>
            <person name="Ivanova N."/>
            <person name="Mavromatis K."/>
            <person name="Ovchinnikova G."/>
            <person name="Pati A."/>
            <person name="Chen A."/>
            <person name="Palaniappan K."/>
            <person name="Land M."/>
            <person name="Hauser L."/>
            <person name="Chang Y.J."/>
            <person name="Jeffries C.D."/>
            <person name="Detter J.C."/>
            <person name="Brettin T."/>
            <person name="Rohde M."/>
            <person name="Goker M."/>
            <person name="Bristow J."/>
            <person name="Eisen J.A."/>
            <person name="Markowitz V."/>
            <person name="Hugenholtz P."/>
            <person name="Kyrpides N.C."/>
            <person name="Klenk H.P."/>
            <person name="Chen F."/>
        </authorList>
    </citation>
    <scope>NUCLEOTIDE SEQUENCE [LARGE SCALE GENOMIC DNA]</scope>
    <source>
        <strain evidence="3">ATCC 700099 / DSM 44233 / CIP 104796 / JCM 9543 / NBRC 105858 / Y-104</strain>
    </source>
</reference>
<dbReference type="Pfam" id="PF00144">
    <property type="entry name" value="Beta-lactamase"/>
    <property type="match status" value="1"/>
</dbReference>
<dbReference type="EMBL" id="CP001737">
    <property type="protein sequence ID" value="ACV76803.1"/>
    <property type="molecule type" value="Genomic_DNA"/>
</dbReference>
<dbReference type="PANTHER" id="PTHR46825:SF7">
    <property type="entry name" value="D-ALANYL-D-ALANINE CARBOXYPEPTIDASE"/>
    <property type="match status" value="1"/>
</dbReference>
<gene>
    <name evidence="2" type="ordered locus">Namu_0375</name>
</gene>
<dbReference type="eggNOG" id="COG1680">
    <property type="taxonomic scope" value="Bacteria"/>
</dbReference>
<evidence type="ECO:0000313" key="3">
    <source>
        <dbReference type="Proteomes" id="UP000002218"/>
    </source>
</evidence>
<dbReference type="KEGG" id="nml:Namu_0375"/>
<dbReference type="InterPro" id="IPR012338">
    <property type="entry name" value="Beta-lactam/transpept-like"/>
</dbReference>
<reference evidence="3" key="1">
    <citation type="submission" date="2009-09" db="EMBL/GenBank/DDBJ databases">
        <title>The complete genome of Nakamurella multipartita DSM 44233.</title>
        <authorList>
            <consortium name="US DOE Joint Genome Institute (JGI-PGF)"/>
            <person name="Lucas S."/>
            <person name="Copeland A."/>
            <person name="Lapidus A."/>
            <person name="Glavina del Rio T."/>
            <person name="Dalin E."/>
            <person name="Tice H."/>
            <person name="Bruce D."/>
            <person name="Goodwin L."/>
            <person name="Pitluck S."/>
            <person name="Kyrpides N."/>
            <person name="Mavromatis K."/>
            <person name="Ivanova N."/>
            <person name="Ovchinnikova G."/>
            <person name="Sims D."/>
            <person name="Meincke L."/>
            <person name="Brettin T."/>
            <person name="Detter J.C."/>
            <person name="Han C."/>
            <person name="Larimer F."/>
            <person name="Land M."/>
            <person name="Hauser L."/>
            <person name="Markowitz V."/>
            <person name="Cheng J.-F."/>
            <person name="Hugenholtz P."/>
            <person name="Woyke T."/>
            <person name="Wu D."/>
            <person name="Klenk H.-P."/>
            <person name="Eisen J.A."/>
        </authorList>
    </citation>
    <scope>NUCLEOTIDE SEQUENCE [LARGE SCALE GENOMIC DNA]</scope>
    <source>
        <strain evidence="3">ATCC 700099 / DSM 44233 / CIP 104796 / JCM 9543 / NBRC 105858 / Y-104</strain>
    </source>
</reference>